<gene>
    <name evidence="2" type="ORF">T458_06900</name>
</gene>
<evidence type="ECO:0000313" key="3">
    <source>
        <dbReference type="Proteomes" id="UP000017973"/>
    </source>
</evidence>
<dbReference type="PATRIC" id="fig|1408254.3.peg.1370"/>
<feature type="domain" description="HTH cro/C1-type" evidence="1">
    <location>
        <begin position="8"/>
        <end position="62"/>
    </location>
</feature>
<dbReference type="Gene3D" id="1.10.260.40">
    <property type="entry name" value="lambda repressor-like DNA-binding domains"/>
    <property type="match status" value="1"/>
</dbReference>
<organism evidence="2 3">
    <name type="scientific">Brevibacillus panacihumi W25</name>
    <dbReference type="NCBI Taxonomy" id="1408254"/>
    <lineage>
        <taxon>Bacteria</taxon>
        <taxon>Bacillati</taxon>
        <taxon>Bacillota</taxon>
        <taxon>Bacilli</taxon>
        <taxon>Bacillales</taxon>
        <taxon>Paenibacillaceae</taxon>
        <taxon>Brevibacillus</taxon>
    </lineage>
</organism>
<dbReference type="STRING" id="1408254.T458_06900"/>
<proteinExistence type="predicted"/>
<accession>V6MC58</accession>
<dbReference type="Pfam" id="PF01381">
    <property type="entry name" value="HTH_3"/>
    <property type="match status" value="1"/>
</dbReference>
<dbReference type="HOGENOM" id="CLU_2663919_0_0_9"/>
<dbReference type="CDD" id="cd00093">
    <property type="entry name" value="HTH_XRE"/>
    <property type="match status" value="1"/>
</dbReference>
<dbReference type="InterPro" id="IPR001387">
    <property type="entry name" value="Cro/C1-type_HTH"/>
</dbReference>
<sequence length="75" mass="8485">MTITPETIRMIRRAHGLSHRKMAFDIGVSHRMVQLMEAGKRGISDKTAHAITEAYGLTPEKMARIEAAYNEFLAR</sequence>
<dbReference type="InterPro" id="IPR010982">
    <property type="entry name" value="Lambda_DNA-bd_dom_sf"/>
</dbReference>
<dbReference type="RefSeq" id="WP_023555402.1">
    <property type="nucleotide sequence ID" value="NZ_KI629787.1"/>
</dbReference>
<keyword evidence="2" id="KW-0238">DNA-binding</keyword>
<dbReference type="GO" id="GO:0003677">
    <property type="term" value="F:DNA binding"/>
    <property type="evidence" value="ECO:0007669"/>
    <property type="project" value="UniProtKB-KW"/>
</dbReference>
<dbReference type="SMART" id="SM00530">
    <property type="entry name" value="HTH_XRE"/>
    <property type="match status" value="1"/>
</dbReference>
<dbReference type="SUPFAM" id="SSF47413">
    <property type="entry name" value="lambda repressor-like DNA-binding domains"/>
    <property type="match status" value="1"/>
</dbReference>
<comment type="caution">
    <text evidence="2">The sequence shown here is derived from an EMBL/GenBank/DDBJ whole genome shotgun (WGS) entry which is preliminary data.</text>
</comment>
<dbReference type="EMBL" id="AYJU01000003">
    <property type="protein sequence ID" value="EST55480.1"/>
    <property type="molecule type" value="Genomic_DNA"/>
</dbReference>
<dbReference type="AlphaFoldDB" id="V6MC58"/>
<dbReference type="Proteomes" id="UP000017973">
    <property type="component" value="Unassembled WGS sequence"/>
</dbReference>
<name>V6MC58_9BACL</name>
<evidence type="ECO:0000259" key="1">
    <source>
        <dbReference type="PROSITE" id="PS50943"/>
    </source>
</evidence>
<dbReference type="PROSITE" id="PS50943">
    <property type="entry name" value="HTH_CROC1"/>
    <property type="match status" value="1"/>
</dbReference>
<evidence type="ECO:0000313" key="2">
    <source>
        <dbReference type="EMBL" id="EST55480.1"/>
    </source>
</evidence>
<protein>
    <submittedName>
        <fullName evidence="2">DNA-binding protein</fullName>
    </submittedName>
</protein>
<keyword evidence="3" id="KW-1185">Reference proteome</keyword>
<reference evidence="2 3" key="1">
    <citation type="journal article" date="2014" name="Genome Announc.">
        <title>Draft Genome Sequence of Brevibacillus panacihumi Strain W25, a Halotolerant Hydrocarbon-Degrading Bacterium.</title>
        <authorList>
            <person name="Wang X."/>
            <person name="Jin D."/>
            <person name="Zhou L."/>
            <person name="Wu L."/>
            <person name="An W."/>
            <person name="Chen Y."/>
            <person name="Zhao L."/>
        </authorList>
    </citation>
    <scope>NUCLEOTIDE SEQUENCE [LARGE SCALE GENOMIC DNA]</scope>
    <source>
        <strain evidence="2 3">W25</strain>
    </source>
</reference>